<accession>A0ABW2VAA0</accession>
<sequence length="288" mass="32363">MSPHKNDRALRKVLEDYLYVDQRAIERDDVGRPVLDSAEPRQQVFQAMLATCLMSNSSARHPFDSLPGVCLSGVCSYANAIVSRPAQLDVHTNTACRIASKLMPLLHGEGQVSGIPGLRLEDLNKRRLRFVHLPTGGRLDLIDSHASKGRTRRDFRQRLRGETRWHTDPEVTEILWTRTEISHEEAALAAHWEARPCAPLRSALMTRAMLLWYKLGIRPAWSEPTPGRKWPRLTWQAKRERTDASHVADVLTRSPARIPGAVYEPHGVSAGLLVLNDAAVLLKSSHFS</sequence>
<organism evidence="1 2">
    <name type="scientific">Streptomyces lutosisoli</name>
    <dbReference type="NCBI Taxonomy" id="2665721"/>
    <lineage>
        <taxon>Bacteria</taxon>
        <taxon>Bacillati</taxon>
        <taxon>Actinomycetota</taxon>
        <taxon>Actinomycetes</taxon>
        <taxon>Kitasatosporales</taxon>
        <taxon>Streptomycetaceae</taxon>
        <taxon>Streptomyces</taxon>
    </lineage>
</organism>
<gene>
    <name evidence="1" type="ORF">ACFQZP_00210</name>
</gene>
<dbReference type="EMBL" id="JBHTEC010000001">
    <property type="protein sequence ID" value="MFD0280110.1"/>
    <property type="molecule type" value="Genomic_DNA"/>
</dbReference>
<protein>
    <submittedName>
        <fullName evidence="1">Uncharacterized protein</fullName>
    </submittedName>
</protein>
<evidence type="ECO:0000313" key="2">
    <source>
        <dbReference type="Proteomes" id="UP001596957"/>
    </source>
</evidence>
<evidence type="ECO:0000313" key="1">
    <source>
        <dbReference type="EMBL" id="MFD0280110.1"/>
    </source>
</evidence>
<proteinExistence type="predicted"/>
<dbReference type="Proteomes" id="UP001596957">
    <property type="component" value="Unassembled WGS sequence"/>
</dbReference>
<keyword evidence="2" id="KW-1185">Reference proteome</keyword>
<dbReference type="RefSeq" id="WP_381261669.1">
    <property type="nucleotide sequence ID" value="NZ_JBHTBI010000054.1"/>
</dbReference>
<name>A0ABW2VAA0_9ACTN</name>
<comment type="caution">
    <text evidence="1">The sequence shown here is derived from an EMBL/GenBank/DDBJ whole genome shotgun (WGS) entry which is preliminary data.</text>
</comment>
<reference evidence="2" key="1">
    <citation type="journal article" date="2019" name="Int. J. Syst. Evol. Microbiol.">
        <title>The Global Catalogue of Microorganisms (GCM) 10K type strain sequencing project: providing services to taxonomists for standard genome sequencing and annotation.</title>
        <authorList>
            <consortium name="The Broad Institute Genomics Platform"/>
            <consortium name="The Broad Institute Genome Sequencing Center for Infectious Disease"/>
            <person name="Wu L."/>
            <person name="Ma J."/>
        </authorList>
    </citation>
    <scope>NUCLEOTIDE SEQUENCE [LARGE SCALE GENOMIC DNA]</scope>
    <source>
        <strain evidence="2">CGMCC 4.7198</strain>
    </source>
</reference>